<dbReference type="EMBL" id="BLLF01004962">
    <property type="protein sequence ID" value="GFH30523.1"/>
    <property type="molecule type" value="Genomic_DNA"/>
</dbReference>
<dbReference type="SUPFAM" id="SSF54928">
    <property type="entry name" value="RNA-binding domain, RBD"/>
    <property type="match status" value="1"/>
</dbReference>
<name>A0A6A0ADW4_HAELA</name>
<dbReference type="SMART" id="SM00361">
    <property type="entry name" value="RRM_1"/>
    <property type="match status" value="1"/>
</dbReference>
<dbReference type="CDD" id="cd12223">
    <property type="entry name" value="RRM_SR140"/>
    <property type="match status" value="1"/>
</dbReference>
<dbReference type="InterPro" id="IPR051485">
    <property type="entry name" value="SR-CTD_assoc_factor"/>
</dbReference>
<dbReference type="PANTHER" id="PTHR23140">
    <property type="entry name" value="RNA PROCESSING PROTEIN LD23810P"/>
    <property type="match status" value="1"/>
</dbReference>
<comment type="caution">
    <text evidence="4">The sequence shown here is derived from an EMBL/GenBank/DDBJ whole genome shotgun (WGS) entry which is preliminary data.</text>
</comment>
<dbReference type="PANTHER" id="PTHR23140:SF0">
    <property type="entry name" value="U2 SNRNP-ASSOCIATED SURP MOTIF-CONTAINING PROTEIN"/>
    <property type="match status" value="1"/>
</dbReference>
<dbReference type="InterPro" id="IPR003954">
    <property type="entry name" value="RRM_euk-type"/>
</dbReference>
<dbReference type="InterPro" id="IPR035009">
    <property type="entry name" value="SR140_RRM"/>
</dbReference>
<dbReference type="GO" id="GO:0005634">
    <property type="term" value="C:nucleus"/>
    <property type="evidence" value="ECO:0007669"/>
    <property type="project" value="TreeGrafter"/>
</dbReference>
<dbReference type="Pfam" id="PF00076">
    <property type="entry name" value="RRM_1"/>
    <property type="match status" value="1"/>
</dbReference>
<keyword evidence="5" id="KW-1185">Reference proteome</keyword>
<feature type="region of interest" description="Disordered" evidence="2">
    <location>
        <begin position="1"/>
        <end position="31"/>
    </location>
</feature>
<keyword evidence="1" id="KW-0694">RNA-binding</keyword>
<evidence type="ECO:0000256" key="2">
    <source>
        <dbReference type="SAM" id="MobiDB-lite"/>
    </source>
</evidence>
<evidence type="ECO:0000259" key="3">
    <source>
        <dbReference type="PROSITE" id="PS50102"/>
    </source>
</evidence>
<sequence length="240" mass="25895">EQQEREEREAARREGRAGAEGEEAPSFEDLGMNLGSFDSGDPYTTNLYIGNMAADVDEQVLLKEFGRFGAIGSVKVMWPRDEEQRRKGRNCGFVAFMKRDDAARAIQAMDGVLLHDLELRIGWGKAINLPARPIWAGPNQGVTMPHLASLNPLQPGLPATGLPGVTGPGAKGVKEVVGAAVPPPASLQAGLTAAMPWSSGAERKQKSRGMHDGVGRDIEVPIIEDLKQRFIIDSLAVYVQ</sequence>
<dbReference type="GO" id="GO:0003723">
    <property type="term" value="F:RNA binding"/>
    <property type="evidence" value="ECO:0007669"/>
    <property type="project" value="UniProtKB-UniRule"/>
</dbReference>
<evidence type="ECO:0000313" key="5">
    <source>
        <dbReference type="Proteomes" id="UP000485058"/>
    </source>
</evidence>
<organism evidence="4 5">
    <name type="scientific">Haematococcus lacustris</name>
    <name type="common">Green alga</name>
    <name type="synonym">Haematococcus pluvialis</name>
    <dbReference type="NCBI Taxonomy" id="44745"/>
    <lineage>
        <taxon>Eukaryota</taxon>
        <taxon>Viridiplantae</taxon>
        <taxon>Chlorophyta</taxon>
        <taxon>core chlorophytes</taxon>
        <taxon>Chlorophyceae</taxon>
        <taxon>CS clade</taxon>
        <taxon>Chlamydomonadales</taxon>
        <taxon>Haematococcaceae</taxon>
        <taxon>Haematococcus</taxon>
    </lineage>
</organism>
<dbReference type="Gene3D" id="3.30.70.330">
    <property type="match status" value="1"/>
</dbReference>
<reference evidence="4 5" key="1">
    <citation type="submission" date="2020-02" db="EMBL/GenBank/DDBJ databases">
        <title>Draft genome sequence of Haematococcus lacustris strain NIES-144.</title>
        <authorList>
            <person name="Morimoto D."/>
            <person name="Nakagawa S."/>
            <person name="Yoshida T."/>
            <person name="Sawayama S."/>
        </authorList>
    </citation>
    <scope>NUCLEOTIDE SEQUENCE [LARGE SCALE GENOMIC DNA]</scope>
    <source>
        <strain evidence="4 5">NIES-144</strain>
    </source>
</reference>
<dbReference type="PROSITE" id="PS50102">
    <property type="entry name" value="RRM"/>
    <property type="match status" value="1"/>
</dbReference>
<evidence type="ECO:0000313" key="4">
    <source>
        <dbReference type="EMBL" id="GFH30523.1"/>
    </source>
</evidence>
<feature type="non-terminal residue" evidence="4">
    <location>
        <position position="240"/>
    </location>
</feature>
<feature type="domain" description="RRM" evidence="3">
    <location>
        <begin position="45"/>
        <end position="126"/>
    </location>
</feature>
<dbReference type="AlphaFoldDB" id="A0A6A0ADW4"/>
<feature type="non-terminal residue" evidence="4">
    <location>
        <position position="1"/>
    </location>
</feature>
<proteinExistence type="predicted"/>
<dbReference type="Proteomes" id="UP000485058">
    <property type="component" value="Unassembled WGS sequence"/>
</dbReference>
<feature type="compositionally biased region" description="Basic and acidic residues" evidence="2">
    <location>
        <begin position="1"/>
        <end position="19"/>
    </location>
</feature>
<dbReference type="InterPro" id="IPR035979">
    <property type="entry name" value="RBD_domain_sf"/>
</dbReference>
<accession>A0A6A0ADW4</accession>
<gene>
    <name evidence="4" type="ORF">HaLaN_29395</name>
</gene>
<dbReference type="InterPro" id="IPR012677">
    <property type="entry name" value="Nucleotide-bd_a/b_plait_sf"/>
</dbReference>
<evidence type="ECO:0000256" key="1">
    <source>
        <dbReference type="PROSITE-ProRule" id="PRU00176"/>
    </source>
</evidence>
<protein>
    <recommendedName>
        <fullName evidence="3">RRM domain-containing protein</fullName>
    </recommendedName>
</protein>
<dbReference type="InterPro" id="IPR000504">
    <property type="entry name" value="RRM_dom"/>
</dbReference>
<dbReference type="SMART" id="SM00360">
    <property type="entry name" value="RRM"/>
    <property type="match status" value="1"/>
</dbReference>